<reference evidence="2" key="1">
    <citation type="submission" date="2022-06" db="EMBL/GenBank/DDBJ databases">
        <authorList>
            <person name="Dietemann V."/>
            <person name="Ory F."/>
            <person name="Dainat B."/>
            <person name="Oberhansli S."/>
        </authorList>
    </citation>
    <scope>NUCLEOTIDE SEQUENCE</scope>
    <source>
        <strain evidence="2">Ena-SAMPLE-TAB-26-04-2022-14:26:32:270-5432</strain>
    </source>
</reference>
<dbReference type="EMBL" id="CALYLO010000006">
    <property type="protein sequence ID" value="CAH8246882.1"/>
    <property type="molecule type" value="Genomic_DNA"/>
</dbReference>
<dbReference type="SUPFAM" id="SSF47413">
    <property type="entry name" value="lambda repressor-like DNA-binding domains"/>
    <property type="match status" value="1"/>
</dbReference>
<protein>
    <submittedName>
        <fullName evidence="2">Helix-turn-helix domain-containing protein</fullName>
    </submittedName>
</protein>
<evidence type="ECO:0000313" key="3">
    <source>
        <dbReference type="Proteomes" id="UP001154322"/>
    </source>
</evidence>
<name>A0ABN8UBE0_9BACL</name>
<dbReference type="Gene3D" id="1.10.260.40">
    <property type="entry name" value="lambda repressor-like DNA-binding domains"/>
    <property type="match status" value="1"/>
</dbReference>
<sequence length="99" mass="11574">MFKIFCDEVRYRDPLIADGLQEIEKMMYTYIDEKSSRLTFKAARENRAMTVSEVAALTGVEKQLIDDIEKNCSDVYIDVILKLCQCYCISPDHLHFKKQ</sequence>
<dbReference type="Pfam" id="PF13443">
    <property type="entry name" value="HTH_26"/>
    <property type="match status" value="1"/>
</dbReference>
<keyword evidence="3" id="KW-1185">Reference proteome</keyword>
<feature type="domain" description="HTH cro/C1-type" evidence="1">
    <location>
        <begin position="40"/>
        <end position="94"/>
    </location>
</feature>
<evidence type="ECO:0000313" key="2">
    <source>
        <dbReference type="EMBL" id="CAH8246882.1"/>
    </source>
</evidence>
<dbReference type="InterPro" id="IPR001387">
    <property type="entry name" value="Cro/C1-type_HTH"/>
</dbReference>
<dbReference type="CDD" id="cd00093">
    <property type="entry name" value="HTH_XRE"/>
    <property type="match status" value="1"/>
</dbReference>
<accession>A0ABN8UBE0</accession>
<proteinExistence type="predicted"/>
<comment type="caution">
    <text evidence="2">The sequence shown here is derived from an EMBL/GenBank/DDBJ whole genome shotgun (WGS) entry which is preliminary data.</text>
</comment>
<dbReference type="InterPro" id="IPR010982">
    <property type="entry name" value="Lambda_DNA-bd_dom_sf"/>
</dbReference>
<dbReference type="PROSITE" id="PS50943">
    <property type="entry name" value="HTH_CROC1"/>
    <property type="match status" value="1"/>
</dbReference>
<evidence type="ECO:0000259" key="1">
    <source>
        <dbReference type="PROSITE" id="PS50943"/>
    </source>
</evidence>
<dbReference type="Proteomes" id="UP001154322">
    <property type="component" value="Unassembled WGS sequence"/>
</dbReference>
<gene>
    <name evidence="2" type="ORF">WJ0W_004114</name>
</gene>
<organism evidence="2 3">
    <name type="scientific">Paenibacillus melissococcoides</name>
    <dbReference type="NCBI Taxonomy" id="2912268"/>
    <lineage>
        <taxon>Bacteria</taxon>
        <taxon>Bacillati</taxon>
        <taxon>Bacillota</taxon>
        <taxon>Bacilli</taxon>
        <taxon>Bacillales</taxon>
        <taxon>Paenibacillaceae</taxon>
        <taxon>Paenibacillus</taxon>
    </lineage>
</organism>